<sequence>MTLPARHPRSVTRILPCAVALAISQSSHAEEEDQKGTSTHNYLVGAMALSQPEYEGSERRIIKLRPLWAYQWGRFRLSTSRSAAAMNFASDPQGPGASALLVDGNRFRFGGALRFDSGRQSGDSPRLNGLPDIERTLRGRVFVGYKLSDRWDVSANVSQDLLGRQGGAVGSLDLGYHKRLGDNIVWSAGLGMSFANRQNMQTYFGITPEQSATSKLPVFMASSGLRNVYVGTGFITSLTPRWILFGNAGASRLLGDAAASPLTGQQSSVSAGLGLAYRCCRW</sequence>
<keyword evidence="5" id="KW-0998">Cell outer membrane</keyword>
<feature type="chain" id="PRO_5016113879" evidence="6">
    <location>
        <begin position="30"/>
        <end position="282"/>
    </location>
</feature>
<dbReference type="PANTHER" id="PTHR38776">
    <property type="entry name" value="MLTA-INTERACTING PROTEIN-RELATED"/>
    <property type="match status" value="1"/>
</dbReference>
<dbReference type="AlphaFoldDB" id="A0A2W5F933"/>
<dbReference type="EMBL" id="QFOD01000029">
    <property type="protein sequence ID" value="PZP27522.1"/>
    <property type="molecule type" value="Genomic_DNA"/>
</dbReference>
<reference evidence="7 8" key="1">
    <citation type="submission" date="2017-08" db="EMBL/GenBank/DDBJ databases">
        <title>Infants hospitalized years apart are colonized by the same room-sourced microbial strains.</title>
        <authorList>
            <person name="Brooks B."/>
            <person name="Olm M.R."/>
            <person name="Firek B.A."/>
            <person name="Baker R."/>
            <person name="Thomas B.C."/>
            <person name="Morowitz M.J."/>
            <person name="Banfield J.F."/>
        </authorList>
    </citation>
    <scope>NUCLEOTIDE SEQUENCE [LARGE SCALE GENOMIC DNA]</scope>
    <source>
        <strain evidence="7">S2_012_000_R2_81</strain>
    </source>
</reference>
<evidence type="ECO:0000313" key="8">
    <source>
        <dbReference type="Proteomes" id="UP000249633"/>
    </source>
</evidence>
<keyword evidence="3 6" id="KW-0732">Signal</keyword>
<organism evidence="7 8">
    <name type="scientific">Roseateles depolymerans</name>
    <dbReference type="NCBI Taxonomy" id="76731"/>
    <lineage>
        <taxon>Bacteria</taxon>
        <taxon>Pseudomonadati</taxon>
        <taxon>Pseudomonadota</taxon>
        <taxon>Betaproteobacteria</taxon>
        <taxon>Burkholderiales</taxon>
        <taxon>Sphaerotilaceae</taxon>
        <taxon>Roseateles</taxon>
    </lineage>
</organism>
<accession>A0A2W5F933</accession>
<evidence type="ECO:0000313" key="7">
    <source>
        <dbReference type="EMBL" id="PZP27522.1"/>
    </source>
</evidence>
<dbReference type="Proteomes" id="UP000249633">
    <property type="component" value="Unassembled WGS sequence"/>
</dbReference>
<evidence type="ECO:0000256" key="2">
    <source>
        <dbReference type="ARBA" id="ARBA00005722"/>
    </source>
</evidence>
<feature type="signal peptide" evidence="6">
    <location>
        <begin position="1"/>
        <end position="29"/>
    </location>
</feature>
<name>A0A2W5F933_9BURK</name>
<evidence type="ECO:0000256" key="3">
    <source>
        <dbReference type="ARBA" id="ARBA00022729"/>
    </source>
</evidence>
<evidence type="ECO:0000256" key="1">
    <source>
        <dbReference type="ARBA" id="ARBA00004442"/>
    </source>
</evidence>
<keyword evidence="4" id="KW-0472">Membrane</keyword>
<comment type="caution">
    <text evidence="7">The sequence shown here is derived from an EMBL/GenBank/DDBJ whole genome shotgun (WGS) entry which is preliminary data.</text>
</comment>
<comment type="subcellular location">
    <subcellularLocation>
        <location evidence="1">Cell outer membrane</location>
    </subcellularLocation>
</comment>
<proteinExistence type="inferred from homology"/>
<evidence type="ECO:0000256" key="5">
    <source>
        <dbReference type="ARBA" id="ARBA00023237"/>
    </source>
</evidence>
<dbReference type="InterPro" id="IPR010583">
    <property type="entry name" value="MipA"/>
</dbReference>
<dbReference type="Pfam" id="PF06629">
    <property type="entry name" value="MipA"/>
    <property type="match status" value="1"/>
</dbReference>
<gene>
    <name evidence="7" type="ORF">DI603_21470</name>
</gene>
<dbReference type="PANTHER" id="PTHR38776:SF1">
    <property type="entry name" value="MLTA-INTERACTING PROTEIN-RELATED"/>
    <property type="match status" value="1"/>
</dbReference>
<dbReference type="GO" id="GO:0009279">
    <property type="term" value="C:cell outer membrane"/>
    <property type="evidence" value="ECO:0007669"/>
    <property type="project" value="UniProtKB-SubCell"/>
</dbReference>
<evidence type="ECO:0000256" key="6">
    <source>
        <dbReference type="SAM" id="SignalP"/>
    </source>
</evidence>
<comment type="similarity">
    <text evidence="2">Belongs to the MipA/OmpV family.</text>
</comment>
<protein>
    <submittedName>
        <fullName evidence="7">Structural protein MipA</fullName>
    </submittedName>
</protein>
<evidence type="ECO:0000256" key="4">
    <source>
        <dbReference type="ARBA" id="ARBA00023136"/>
    </source>
</evidence>